<comment type="subcellular location">
    <subcellularLocation>
        <location evidence="1 7">Cell membrane</location>
        <topology evidence="1 7">Multi-pass membrane protein</topology>
    </subcellularLocation>
</comment>
<accession>A0A558HCD3</accession>
<dbReference type="RefSeq" id="WP_144647881.1">
    <property type="nucleotide sequence ID" value="NZ_VNFK01000001.1"/>
</dbReference>
<comment type="caution">
    <text evidence="9">The sequence shown here is derived from an EMBL/GenBank/DDBJ whole genome shotgun (WGS) entry which is preliminary data.</text>
</comment>
<keyword evidence="4 7" id="KW-0812">Transmembrane</keyword>
<evidence type="ECO:0000313" key="10">
    <source>
        <dbReference type="Proteomes" id="UP000316500"/>
    </source>
</evidence>
<dbReference type="EMBL" id="VNFK01000001">
    <property type="protein sequence ID" value="TVU66789.1"/>
    <property type="molecule type" value="Genomic_DNA"/>
</dbReference>
<dbReference type="InterPro" id="IPR035906">
    <property type="entry name" value="MetI-like_sf"/>
</dbReference>
<proteinExistence type="inferred from homology"/>
<dbReference type="PANTHER" id="PTHR43227:SF11">
    <property type="entry name" value="BLL4140 PROTEIN"/>
    <property type="match status" value="1"/>
</dbReference>
<protein>
    <submittedName>
        <fullName evidence="9">Sugar ABC transporter permease</fullName>
    </submittedName>
</protein>
<organism evidence="9 10">
    <name type="scientific">Paenarthrobacter nitroguajacolicus</name>
    <name type="common">Arthrobacter nitroguajacolicus</name>
    <dbReference type="NCBI Taxonomy" id="211146"/>
    <lineage>
        <taxon>Bacteria</taxon>
        <taxon>Bacillati</taxon>
        <taxon>Actinomycetota</taxon>
        <taxon>Actinomycetes</taxon>
        <taxon>Micrococcales</taxon>
        <taxon>Micrococcaceae</taxon>
        <taxon>Paenarthrobacter</taxon>
    </lineage>
</organism>
<feature type="domain" description="ABC transmembrane type-1" evidence="8">
    <location>
        <begin position="99"/>
        <end position="313"/>
    </location>
</feature>
<evidence type="ECO:0000256" key="3">
    <source>
        <dbReference type="ARBA" id="ARBA00022475"/>
    </source>
</evidence>
<feature type="transmembrane region" description="Helical" evidence="7">
    <location>
        <begin position="38"/>
        <end position="57"/>
    </location>
</feature>
<dbReference type="AlphaFoldDB" id="A0A558HCD3"/>
<feature type="transmembrane region" description="Helical" evidence="7">
    <location>
        <begin position="135"/>
        <end position="156"/>
    </location>
</feature>
<dbReference type="Pfam" id="PF00528">
    <property type="entry name" value="BPD_transp_1"/>
    <property type="match status" value="1"/>
</dbReference>
<evidence type="ECO:0000256" key="6">
    <source>
        <dbReference type="ARBA" id="ARBA00023136"/>
    </source>
</evidence>
<dbReference type="GO" id="GO:0055085">
    <property type="term" value="P:transmembrane transport"/>
    <property type="evidence" value="ECO:0007669"/>
    <property type="project" value="InterPro"/>
</dbReference>
<evidence type="ECO:0000256" key="1">
    <source>
        <dbReference type="ARBA" id="ARBA00004651"/>
    </source>
</evidence>
<dbReference type="CDD" id="cd06261">
    <property type="entry name" value="TM_PBP2"/>
    <property type="match status" value="1"/>
</dbReference>
<gene>
    <name evidence="9" type="ORF">FQP90_01200</name>
</gene>
<keyword evidence="5 7" id="KW-1133">Transmembrane helix</keyword>
<dbReference type="PROSITE" id="PS50928">
    <property type="entry name" value="ABC_TM1"/>
    <property type="match status" value="1"/>
</dbReference>
<dbReference type="PANTHER" id="PTHR43227">
    <property type="entry name" value="BLL4140 PROTEIN"/>
    <property type="match status" value="1"/>
</dbReference>
<feature type="transmembrane region" description="Helical" evidence="7">
    <location>
        <begin position="244"/>
        <end position="267"/>
    </location>
</feature>
<feature type="transmembrane region" description="Helical" evidence="7">
    <location>
        <begin position="292"/>
        <end position="316"/>
    </location>
</feature>
<dbReference type="Proteomes" id="UP000316500">
    <property type="component" value="Unassembled WGS sequence"/>
</dbReference>
<evidence type="ECO:0000256" key="5">
    <source>
        <dbReference type="ARBA" id="ARBA00022989"/>
    </source>
</evidence>
<sequence length="326" mass="36796">MALRLDVPPKVVPGTEASTTKKRRDKPGSWKLAIKRDWRLYTLLALPLLYLLIFRYLPMAGNVIAFRQFQPGGSIFGEKWVGLKYITLFINDPSFWQAFQNTIILGVLTLVFCFPMPIIFALMLNELRSQKFKKFVQTVAYLPHFMSVVIIAGMILQNFSMTGTVNQIAESLFGTTVNFTQDPGWFRPMYISSEVWQTMGWGAILYLAALTRVDESLYEAARIDGANRWQQTWHVTLPAIRPTIITLLILNIGTFMAVGFEKILLIYNPLNFATSDVISTYLYRVGLESSNFSYAAAIGMFESVIGLTLILSANAVSKRLAGTSLW</sequence>
<evidence type="ECO:0000256" key="2">
    <source>
        <dbReference type="ARBA" id="ARBA00022448"/>
    </source>
</evidence>
<evidence type="ECO:0000313" key="9">
    <source>
        <dbReference type="EMBL" id="TVU66789.1"/>
    </source>
</evidence>
<name>A0A558HCD3_PAENT</name>
<feature type="transmembrane region" description="Helical" evidence="7">
    <location>
        <begin position="195"/>
        <end position="213"/>
    </location>
</feature>
<keyword evidence="6 7" id="KW-0472">Membrane</keyword>
<dbReference type="GO" id="GO:0005886">
    <property type="term" value="C:plasma membrane"/>
    <property type="evidence" value="ECO:0007669"/>
    <property type="project" value="UniProtKB-SubCell"/>
</dbReference>
<reference evidence="9 10" key="1">
    <citation type="submission" date="2019-07" db="EMBL/GenBank/DDBJ databases">
        <title>Diversity of Bacteria from Kongsfjorden, Arctic.</title>
        <authorList>
            <person name="Yu Y."/>
        </authorList>
    </citation>
    <scope>NUCLEOTIDE SEQUENCE [LARGE SCALE GENOMIC DNA]</scope>
    <source>
        <strain evidence="9 10">SM1928</strain>
    </source>
</reference>
<dbReference type="InterPro" id="IPR050809">
    <property type="entry name" value="UgpAE/MalFG_permease"/>
</dbReference>
<comment type="similarity">
    <text evidence="7">Belongs to the binding-protein-dependent transport system permease family.</text>
</comment>
<keyword evidence="2 7" id="KW-0813">Transport</keyword>
<feature type="transmembrane region" description="Helical" evidence="7">
    <location>
        <begin position="103"/>
        <end position="123"/>
    </location>
</feature>
<dbReference type="Gene3D" id="1.10.3720.10">
    <property type="entry name" value="MetI-like"/>
    <property type="match status" value="1"/>
</dbReference>
<dbReference type="InterPro" id="IPR000515">
    <property type="entry name" value="MetI-like"/>
</dbReference>
<evidence type="ECO:0000259" key="8">
    <source>
        <dbReference type="PROSITE" id="PS50928"/>
    </source>
</evidence>
<dbReference type="SUPFAM" id="SSF161098">
    <property type="entry name" value="MetI-like"/>
    <property type="match status" value="1"/>
</dbReference>
<evidence type="ECO:0000256" key="7">
    <source>
        <dbReference type="RuleBase" id="RU363032"/>
    </source>
</evidence>
<evidence type="ECO:0000256" key="4">
    <source>
        <dbReference type="ARBA" id="ARBA00022692"/>
    </source>
</evidence>
<keyword evidence="3" id="KW-1003">Cell membrane</keyword>
<dbReference type="OrthoDB" id="9785836at2"/>